<evidence type="ECO:0000259" key="8">
    <source>
        <dbReference type="PROSITE" id="PS51032"/>
    </source>
</evidence>
<dbReference type="InterPro" id="IPR016177">
    <property type="entry name" value="DNA-bd_dom_sf"/>
</dbReference>
<gene>
    <name evidence="9" type="ORF">MARPO_0072s0102</name>
</gene>
<dbReference type="SMART" id="SM00380">
    <property type="entry name" value="AP2"/>
    <property type="match status" value="1"/>
</dbReference>
<feature type="domain" description="TF-B3" evidence="7">
    <location>
        <begin position="501"/>
        <end position="602"/>
    </location>
</feature>
<dbReference type="InterPro" id="IPR015300">
    <property type="entry name" value="DNA-bd_pseudobarrel_sf"/>
</dbReference>
<feature type="region of interest" description="Disordered" evidence="6">
    <location>
        <begin position="320"/>
        <end position="360"/>
    </location>
</feature>
<proteinExistence type="predicted"/>
<evidence type="ECO:0000256" key="3">
    <source>
        <dbReference type="ARBA" id="ARBA00023125"/>
    </source>
</evidence>
<feature type="region of interest" description="Disordered" evidence="6">
    <location>
        <begin position="675"/>
        <end position="710"/>
    </location>
</feature>
<keyword evidence="4" id="KW-0804">Transcription</keyword>
<keyword evidence="2" id="KW-0805">Transcription regulation</keyword>
<dbReference type="PROSITE" id="PS50863">
    <property type="entry name" value="B3"/>
    <property type="match status" value="1"/>
</dbReference>
<dbReference type="InterPro" id="IPR036955">
    <property type="entry name" value="AP2/ERF_dom_sf"/>
</dbReference>
<dbReference type="Pfam" id="PF02362">
    <property type="entry name" value="B3"/>
    <property type="match status" value="1"/>
</dbReference>
<feature type="compositionally biased region" description="Low complexity" evidence="6">
    <location>
        <begin position="989"/>
        <end position="1009"/>
    </location>
</feature>
<dbReference type="Pfam" id="PF00847">
    <property type="entry name" value="AP2"/>
    <property type="match status" value="1"/>
</dbReference>
<feature type="compositionally biased region" description="Low complexity" evidence="6">
    <location>
        <begin position="243"/>
        <end position="253"/>
    </location>
</feature>
<keyword evidence="5" id="KW-0539">Nucleus</keyword>
<feature type="region of interest" description="Disordered" evidence="6">
    <location>
        <begin position="289"/>
        <end position="308"/>
    </location>
</feature>
<feature type="region of interest" description="Disordered" evidence="6">
    <location>
        <begin position="958"/>
        <end position="1076"/>
    </location>
</feature>
<dbReference type="InterPro" id="IPR044800">
    <property type="entry name" value="LEC2-like"/>
</dbReference>
<reference evidence="10" key="1">
    <citation type="journal article" date="2017" name="Cell">
        <title>Insights into land plant evolution garnered from the Marchantia polymorpha genome.</title>
        <authorList>
            <person name="Bowman J.L."/>
            <person name="Kohchi T."/>
            <person name="Yamato K.T."/>
            <person name="Jenkins J."/>
            <person name="Shu S."/>
            <person name="Ishizaki K."/>
            <person name="Yamaoka S."/>
            <person name="Nishihama R."/>
            <person name="Nakamura Y."/>
            <person name="Berger F."/>
            <person name="Adam C."/>
            <person name="Aki S.S."/>
            <person name="Althoff F."/>
            <person name="Araki T."/>
            <person name="Arteaga-Vazquez M.A."/>
            <person name="Balasubrmanian S."/>
            <person name="Barry K."/>
            <person name="Bauer D."/>
            <person name="Boehm C.R."/>
            <person name="Briginshaw L."/>
            <person name="Caballero-Perez J."/>
            <person name="Catarino B."/>
            <person name="Chen F."/>
            <person name="Chiyoda S."/>
            <person name="Chovatia M."/>
            <person name="Davies K.M."/>
            <person name="Delmans M."/>
            <person name="Demura T."/>
            <person name="Dierschke T."/>
            <person name="Dolan L."/>
            <person name="Dorantes-Acosta A.E."/>
            <person name="Eklund D.M."/>
            <person name="Florent S.N."/>
            <person name="Flores-Sandoval E."/>
            <person name="Fujiyama A."/>
            <person name="Fukuzawa H."/>
            <person name="Galik B."/>
            <person name="Grimanelli D."/>
            <person name="Grimwood J."/>
            <person name="Grossniklaus U."/>
            <person name="Hamada T."/>
            <person name="Haseloff J."/>
            <person name="Hetherington A.J."/>
            <person name="Higo A."/>
            <person name="Hirakawa Y."/>
            <person name="Hundley H.N."/>
            <person name="Ikeda Y."/>
            <person name="Inoue K."/>
            <person name="Inoue S.I."/>
            <person name="Ishida S."/>
            <person name="Jia Q."/>
            <person name="Kakita M."/>
            <person name="Kanazawa T."/>
            <person name="Kawai Y."/>
            <person name="Kawashima T."/>
            <person name="Kennedy M."/>
            <person name="Kinose K."/>
            <person name="Kinoshita T."/>
            <person name="Kohara Y."/>
            <person name="Koide E."/>
            <person name="Komatsu K."/>
            <person name="Kopischke S."/>
            <person name="Kubo M."/>
            <person name="Kyozuka J."/>
            <person name="Lagercrantz U."/>
            <person name="Lin S.S."/>
            <person name="Lindquist E."/>
            <person name="Lipzen A.M."/>
            <person name="Lu C.W."/>
            <person name="De Luna E."/>
            <person name="Martienssen R.A."/>
            <person name="Minamino N."/>
            <person name="Mizutani M."/>
            <person name="Mizutani M."/>
            <person name="Mochizuki N."/>
            <person name="Monte I."/>
            <person name="Mosher R."/>
            <person name="Nagasaki H."/>
            <person name="Nakagami H."/>
            <person name="Naramoto S."/>
            <person name="Nishitani K."/>
            <person name="Ohtani M."/>
            <person name="Okamoto T."/>
            <person name="Okumura M."/>
            <person name="Phillips J."/>
            <person name="Pollak B."/>
            <person name="Reinders A."/>
            <person name="Rovekamp M."/>
            <person name="Sano R."/>
            <person name="Sawa S."/>
            <person name="Schmid M.W."/>
            <person name="Shirakawa M."/>
            <person name="Solano R."/>
            <person name="Spunde A."/>
            <person name="Suetsugu N."/>
            <person name="Sugano S."/>
            <person name="Sugiyama A."/>
            <person name="Sun R."/>
            <person name="Suzuki Y."/>
            <person name="Takenaka M."/>
            <person name="Takezawa D."/>
            <person name="Tomogane H."/>
            <person name="Tsuzuki M."/>
            <person name="Ueda T."/>
            <person name="Umeda M."/>
            <person name="Ward J.M."/>
            <person name="Watanabe Y."/>
            <person name="Yazaki K."/>
            <person name="Yokoyama R."/>
            <person name="Yoshitake Y."/>
            <person name="Yotsui I."/>
            <person name="Zachgo S."/>
            <person name="Schmutz J."/>
        </authorList>
    </citation>
    <scope>NUCLEOTIDE SEQUENCE [LARGE SCALE GENOMIC DNA]</scope>
    <source>
        <strain evidence="10">Tak-1</strain>
    </source>
</reference>
<evidence type="ECO:0000256" key="4">
    <source>
        <dbReference type="ARBA" id="ARBA00023163"/>
    </source>
</evidence>
<organism evidence="9 10">
    <name type="scientific">Marchantia polymorpha</name>
    <name type="common">Common liverwort</name>
    <name type="synonym">Marchantia aquatica</name>
    <dbReference type="NCBI Taxonomy" id="3197"/>
    <lineage>
        <taxon>Eukaryota</taxon>
        <taxon>Viridiplantae</taxon>
        <taxon>Streptophyta</taxon>
        <taxon>Embryophyta</taxon>
        <taxon>Marchantiophyta</taxon>
        <taxon>Marchantiopsida</taxon>
        <taxon>Marchantiidae</taxon>
        <taxon>Marchantiales</taxon>
        <taxon>Marchantiaceae</taxon>
        <taxon>Marchantia</taxon>
    </lineage>
</organism>
<dbReference type="CDD" id="cd00018">
    <property type="entry name" value="AP2"/>
    <property type="match status" value="1"/>
</dbReference>
<evidence type="ECO:0000256" key="6">
    <source>
        <dbReference type="SAM" id="MobiDB-lite"/>
    </source>
</evidence>
<accession>A0A2R6WND4</accession>
<dbReference type="InterPro" id="IPR003340">
    <property type="entry name" value="B3_DNA-bd"/>
</dbReference>
<dbReference type="OrthoDB" id="2020802at2759"/>
<dbReference type="GO" id="GO:0003700">
    <property type="term" value="F:DNA-binding transcription factor activity"/>
    <property type="evidence" value="ECO:0007669"/>
    <property type="project" value="InterPro"/>
</dbReference>
<feature type="region of interest" description="Disordered" evidence="6">
    <location>
        <begin position="749"/>
        <end position="768"/>
    </location>
</feature>
<feature type="region of interest" description="Disordered" evidence="6">
    <location>
        <begin position="235"/>
        <end position="255"/>
    </location>
</feature>
<dbReference type="Gramene" id="Mp2g22250.1">
    <property type="protein sequence ID" value="Mp2g22250.1.cds"/>
    <property type="gene ID" value="Mp2g22250"/>
</dbReference>
<feature type="compositionally biased region" description="Low complexity" evidence="6">
    <location>
        <begin position="675"/>
        <end position="697"/>
    </location>
</feature>
<dbReference type="EMBL" id="KZ772744">
    <property type="protein sequence ID" value="PTQ35369.1"/>
    <property type="molecule type" value="Genomic_DNA"/>
</dbReference>
<keyword evidence="3" id="KW-0238">DNA-binding</keyword>
<protein>
    <submittedName>
        <fullName evidence="9">Uncharacterized protein</fullName>
    </submittedName>
</protein>
<dbReference type="GO" id="GO:0003677">
    <property type="term" value="F:DNA binding"/>
    <property type="evidence" value="ECO:0007669"/>
    <property type="project" value="UniProtKB-KW"/>
</dbReference>
<feature type="domain" description="AP2/ERF" evidence="8">
    <location>
        <begin position="367"/>
        <end position="422"/>
    </location>
</feature>
<dbReference type="Gene3D" id="3.10.20.90">
    <property type="entry name" value="Phosphatidylinositol 3-kinase Catalytic Subunit, Chain A, domain 1"/>
    <property type="match status" value="1"/>
</dbReference>
<evidence type="ECO:0000256" key="5">
    <source>
        <dbReference type="ARBA" id="ARBA00023242"/>
    </source>
</evidence>
<dbReference type="Gene3D" id="2.40.330.10">
    <property type="entry name" value="DNA-binding pseudobarrel domain"/>
    <property type="match status" value="1"/>
</dbReference>
<name>A0A2R6WND4_MARPO</name>
<feature type="region of interest" description="Disordered" evidence="6">
    <location>
        <begin position="457"/>
        <end position="494"/>
    </location>
</feature>
<dbReference type="SUPFAM" id="SSF101936">
    <property type="entry name" value="DNA-binding pseudobarrel domain"/>
    <property type="match status" value="1"/>
</dbReference>
<evidence type="ECO:0000313" key="10">
    <source>
        <dbReference type="Proteomes" id="UP000244005"/>
    </source>
</evidence>
<dbReference type="FunFam" id="3.30.730.10:FF:000008">
    <property type="entry name" value="AP2 domain-containing protein RAP2.8"/>
    <property type="match status" value="1"/>
</dbReference>
<dbReference type="AlphaFoldDB" id="A0A2R6WND4"/>
<feature type="compositionally biased region" description="Polar residues" evidence="6">
    <location>
        <begin position="974"/>
        <end position="988"/>
    </location>
</feature>
<feature type="region of interest" description="Disordered" evidence="6">
    <location>
        <begin position="89"/>
        <end position="133"/>
    </location>
</feature>
<dbReference type="SMART" id="SM01019">
    <property type="entry name" value="B3"/>
    <property type="match status" value="1"/>
</dbReference>
<dbReference type="PROSITE" id="PS51032">
    <property type="entry name" value="AP2_ERF"/>
    <property type="match status" value="1"/>
</dbReference>
<dbReference type="InterPro" id="IPR001471">
    <property type="entry name" value="AP2/ERF_dom"/>
</dbReference>
<dbReference type="PANTHER" id="PTHR31140">
    <property type="entry name" value="B3 DOMAIN-CONTAINING TRANSCRIPTION FACTOR ABI3"/>
    <property type="match status" value="1"/>
</dbReference>
<dbReference type="PANTHER" id="PTHR31140:SF139">
    <property type="entry name" value="B3 DOMAIN-CONTAINING PROTEIN OS02G0455900-RELATED"/>
    <property type="match status" value="1"/>
</dbReference>
<dbReference type="SUPFAM" id="SSF54171">
    <property type="entry name" value="DNA-binding domain"/>
    <property type="match status" value="1"/>
</dbReference>
<dbReference type="Gene3D" id="3.30.730.10">
    <property type="entry name" value="AP2/ERF domain"/>
    <property type="match status" value="1"/>
</dbReference>
<evidence type="ECO:0000256" key="2">
    <source>
        <dbReference type="ARBA" id="ARBA00023015"/>
    </source>
</evidence>
<feature type="compositionally biased region" description="Low complexity" evidence="6">
    <location>
        <begin position="753"/>
        <end position="764"/>
    </location>
</feature>
<keyword evidence="10" id="KW-1185">Reference proteome</keyword>
<sequence length="1164" mass="126793">MMTAATSRVTCLRLHSDPKEIADLWSNAVLRSQRSPLSTPGKGGPDVTLRLRAVWDQQSSTSNTTDASLQQQMTSPRLNRHGLTLNHEAAPGARTTQSSTRSCDNSSSSSPPEQQQQQQQQHQQQQHHHHEHMKSLNASININTAVNSSSSDDKELVTVERKTAKLEIGEHHHHLHHLHNLHHHHFHQQQMVKSSQPIKVEWAERGAAAAAAAGAGSGINLANFSQSHKLEVSGDVKDEGAASEECSSSPCSSSDKRMNLELGACSQDDAAAAALVGVAAAAAASAAAGERGGERGPPSWAGTAWGPGCVTNPRSSSCLNERAASERSFSGVSGDAVTGPPEESSDGGEDSRGGVLKEGVNKLPSSQYRGVVPQPNGRWGAQIYEKHQRVWLGTFNREEDAARAYDRAAMKFRGRDAMTNFRPVQETDPEAVFLRQYSKEQIVEMLRRHTYEEELEQSKRLASMRVTSPQTPAGMVPNPPNESDDPPSLPPKPTMQREHLFEKAVTPSDVGKLNRLVIPKQHAERCFPLDLALNAPCQTLSFEDVSGKHWRFRYSYWNSSQSYVFTKGWSRFVKEKKLEAGDTVSFERGPNQELYIDFRRRLNNQVAQMLPGPSTSASDFARNRPWVPRLPNPAGGLNPAVWHQLSLQNLQSSLESREQLQMLYARQAFPQHMHSQQLSSFSSLQQQQQQQQRQQQQHMESGVSLPHQTRTGDDFFSLLELGRRTDGGVAAMDRTVVGASTTVVKPQQLLAEGPVSTPSAAPAGASGGTRLFGVDLEKTSSSSAQRSTERESAVVSGLNDWKSQTYAQQLQSLSRASSYHQGESSFQQQQQQHLPTARILPSFQGSLHGQSPAPVLMAASAKQQQQQQQEQSSFMGLSIVRGRAGEQSPGTRLAASHSNLQLASSTNMNSGSAARAAGAGAELQEAGARTVVALGLAGPQQFAGDSRKRKVGILESLKNSGPADSYARDGAPDTSLSLAQHSESTTQVSFTTESSHFSSSTQPSGSTSTAEDREQKSPKRHCSPVQGAPTGSSKACAAGLPLTSTTTDTRGCRVDQKQQQQQPPQPVASANTTSGPPGAVVKCHLQWSPEKFLNISLANFHSVEGLKRELLQFTHLDFAQGLDIVYKDKDGDIMLLSEHSWGLFKENVQEMWIRKTEQPQQQRA</sequence>
<dbReference type="CDD" id="cd10017">
    <property type="entry name" value="B3_DNA"/>
    <property type="match status" value="1"/>
</dbReference>
<dbReference type="GO" id="GO:0005634">
    <property type="term" value="C:nucleus"/>
    <property type="evidence" value="ECO:0007669"/>
    <property type="project" value="UniProtKB-SubCell"/>
</dbReference>
<evidence type="ECO:0000313" key="9">
    <source>
        <dbReference type="EMBL" id="PTQ35369.1"/>
    </source>
</evidence>
<evidence type="ECO:0000259" key="7">
    <source>
        <dbReference type="PROSITE" id="PS50863"/>
    </source>
</evidence>
<feature type="compositionally biased region" description="Low complexity" evidence="6">
    <location>
        <begin position="98"/>
        <end position="124"/>
    </location>
</feature>
<dbReference type="Proteomes" id="UP000244005">
    <property type="component" value="Unassembled WGS sequence"/>
</dbReference>
<comment type="subcellular location">
    <subcellularLocation>
        <location evidence="1">Nucleus</location>
    </subcellularLocation>
</comment>
<evidence type="ECO:0000256" key="1">
    <source>
        <dbReference type="ARBA" id="ARBA00004123"/>
    </source>
</evidence>